<gene>
    <name evidence="1" type="ORF">Bca52824_011986</name>
</gene>
<accession>A0A8X8B1Y5</accession>
<reference evidence="1 2" key="1">
    <citation type="submission" date="2020-02" db="EMBL/GenBank/DDBJ databases">
        <authorList>
            <person name="Ma Q."/>
            <person name="Huang Y."/>
            <person name="Song X."/>
            <person name="Pei D."/>
        </authorList>
    </citation>
    <scope>NUCLEOTIDE SEQUENCE [LARGE SCALE GENOMIC DNA]</scope>
    <source>
        <strain evidence="1">Sxm20200214</strain>
        <tissue evidence="1">Leaf</tissue>
    </source>
</reference>
<proteinExistence type="predicted"/>
<sequence length="235" mass="26360">MKPPRMQRPNRELVRLLRQDSFGLKDSPSITTCISSYPTTSTIIPRPENLSITNLKNLIFLFTQTLTTPTYAEAEHNLAVTSLIQIQSQTQSGWGVWTDVVADERVTYMENLIANHYPFRSIFGPEETVTPPGEAHSKASAIDEECHRRELVKCPSIPALALGSTPTLGSQARLLSLIFKYEVSMVEAKVLDLAHFQSLKSVTEQIDSHKTWQELEVEMMSKLNEHMSEGGPIYG</sequence>
<protein>
    <submittedName>
        <fullName evidence="1">Uncharacterized protein</fullName>
    </submittedName>
</protein>
<dbReference type="AlphaFoldDB" id="A0A8X8B1Y5"/>
<dbReference type="EMBL" id="JAAMPC010000003">
    <property type="protein sequence ID" value="KAG2318773.1"/>
    <property type="molecule type" value="Genomic_DNA"/>
</dbReference>
<keyword evidence="2" id="KW-1185">Reference proteome</keyword>
<comment type="caution">
    <text evidence="1">The sequence shown here is derived from an EMBL/GenBank/DDBJ whole genome shotgun (WGS) entry which is preliminary data.</text>
</comment>
<dbReference type="Proteomes" id="UP000886595">
    <property type="component" value="Unassembled WGS sequence"/>
</dbReference>
<organism evidence="1 2">
    <name type="scientific">Brassica carinata</name>
    <name type="common">Ethiopian mustard</name>
    <name type="synonym">Abyssinian cabbage</name>
    <dbReference type="NCBI Taxonomy" id="52824"/>
    <lineage>
        <taxon>Eukaryota</taxon>
        <taxon>Viridiplantae</taxon>
        <taxon>Streptophyta</taxon>
        <taxon>Embryophyta</taxon>
        <taxon>Tracheophyta</taxon>
        <taxon>Spermatophyta</taxon>
        <taxon>Magnoliopsida</taxon>
        <taxon>eudicotyledons</taxon>
        <taxon>Gunneridae</taxon>
        <taxon>Pentapetalae</taxon>
        <taxon>rosids</taxon>
        <taxon>malvids</taxon>
        <taxon>Brassicales</taxon>
        <taxon>Brassicaceae</taxon>
        <taxon>Brassiceae</taxon>
        <taxon>Brassica</taxon>
    </lineage>
</organism>
<evidence type="ECO:0000313" key="1">
    <source>
        <dbReference type="EMBL" id="KAG2318773.1"/>
    </source>
</evidence>
<evidence type="ECO:0000313" key="2">
    <source>
        <dbReference type="Proteomes" id="UP000886595"/>
    </source>
</evidence>
<name>A0A8X8B1Y5_BRACI</name>